<keyword evidence="3" id="KW-0238">DNA-binding</keyword>
<dbReference type="Pfam" id="PF00126">
    <property type="entry name" value="HTH_1"/>
    <property type="match status" value="1"/>
</dbReference>
<dbReference type="InterPro" id="IPR036390">
    <property type="entry name" value="WH_DNA-bd_sf"/>
</dbReference>
<dbReference type="Gene3D" id="3.40.190.10">
    <property type="entry name" value="Periplasmic binding protein-like II"/>
    <property type="match status" value="2"/>
</dbReference>
<evidence type="ECO:0000256" key="2">
    <source>
        <dbReference type="ARBA" id="ARBA00023015"/>
    </source>
</evidence>
<evidence type="ECO:0000259" key="5">
    <source>
        <dbReference type="PROSITE" id="PS50931"/>
    </source>
</evidence>
<dbReference type="Gene3D" id="1.10.10.10">
    <property type="entry name" value="Winged helix-like DNA-binding domain superfamily/Winged helix DNA-binding domain"/>
    <property type="match status" value="1"/>
</dbReference>
<dbReference type="InterPro" id="IPR036388">
    <property type="entry name" value="WH-like_DNA-bd_sf"/>
</dbReference>
<dbReference type="SUPFAM" id="SSF53850">
    <property type="entry name" value="Periplasmic binding protein-like II"/>
    <property type="match status" value="1"/>
</dbReference>
<gene>
    <name evidence="6" type="ORF">P3TCK_18322</name>
</gene>
<dbReference type="InterPro" id="IPR000847">
    <property type="entry name" value="LysR_HTH_N"/>
</dbReference>
<sequence>MNFSKFDLNLFKVFVKVMETGSYAEASEALSVSPPAVSLAMSRLQKSLGAELFTRGNSKICPTSAALALYDNVRDELLAFERVINSFDTFNPLTSTKQFFISTPEEFHTQLLRELPSEANEKITYSLQEQIYDEERGIAELRNRKIDLIVDSYLMKDKSLAHELLFEDDIVIVVANSHSHSEIGIGLHDYQTLPQSVLSLRRNNKLALNLFFDEPIDIKRRIVNEASSMLANMLIVSRTQLFCHTTRSLAMQYYETLGLTIIEPPIPLKRIPFYMQWHKPNSSSSTHQWLRERVRNLIKQRL</sequence>
<dbReference type="EMBL" id="AAPH01000009">
    <property type="protein sequence ID" value="EAS43762.1"/>
    <property type="molecule type" value="Genomic_DNA"/>
</dbReference>
<feature type="domain" description="HTH lysR-type" evidence="5">
    <location>
        <begin position="6"/>
        <end position="63"/>
    </location>
</feature>
<accession>Q1Z504</accession>
<dbReference type="PANTHER" id="PTHR30118">
    <property type="entry name" value="HTH-TYPE TRANSCRIPTIONAL REGULATOR LEUO-RELATED"/>
    <property type="match status" value="1"/>
</dbReference>
<organism evidence="6 7">
    <name type="scientific">Photobacterium profundum 3TCK</name>
    <dbReference type="NCBI Taxonomy" id="314280"/>
    <lineage>
        <taxon>Bacteria</taxon>
        <taxon>Pseudomonadati</taxon>
        <taxon>Pseudomonadota</taxon>
        <taxon>Gammaproteobacteria</taxon>
        <taxon>Vibrionales</taxon>
        <taxon>Vibrionaceae</taxon>
        <taxon>Photobacterium</taxon>
    </lineage>
</organism>
<dbReference type="OrthoDB" id="6113677at2"/>
<dbReference type="AlphaFoldDB" id="Q1Z504"/>
<dbReference type="PROSITE" id="PS50931">
    <property type="entry name" value="HTH_LYSR"/>
    <property type="match status" value="1"/>
</dbReference>
<keyword evidence="4" id="KW-0804">Transcription</keyword>
<comment type="caution">
    <text evidence="6">The sequence shown here is derived from an EMBL/GenBank/DDBJ whole genome shotgun (WGS) entry which is preliminary data.</text>
</comment>
<dbReference type="SUPFAM" id="SSF46785">
    <property type="entry name" value="Winged helix' DNA-binding domain"/>
    <property type="match status" value="1"/>
</dbReference>
<protein>
    <submittedName>
        <fullName evidence="6">Transcriptional regulator</fullName>
    </submittedName>
</protein>
<dbReference type="GO" id="GO:0003677">
    <property type="term" value="F:DNA binding"/>
    <property type="evidence" value="ECO:0007669"/>
    <property type="project" value="UniProtKB-KW"/>
</dbReference>
<dbReference type="Pfam" id="PF03466">
    <property type="entry name" value="LysR_substrate"/>
    <property type="match status" value="1"/>
</dbReference>
<name>Q1Z504_9GAMM</name>
<proteinExistence type="inferred from homology"/>
<reference evidence="6 7" key="1">
    <citation type="submission" date="2006-03" db="EMBL/GenBank/DDBJ databases">
        <authorList>
            <person name="Bartlett D.H."/>
            <person name="Valle G."/>
            <person name="Lauro F.M."/>
            <person name="Vezzi A."/>
            <person name="Simonato F."/>
            <person name="Eloe E."/>
            <person name="Vitulo N."/>
            <person name="Stratton T.K."/>
            <person name="D'angelo M."/>
            <person name="Ferriera S."/>
            <person name="Johnson J."/>
            <person name="Kravitz S."/>
            <person name="Beeson K."/>
            <person name="Sutton G."/>
            <person name="Rogers Y."/>
            <person name="Friedman R."/>
            <person name="Frazier M."/>
            <person name="Venter J.C."/>
        </authorList>
    </citation>
    <scope>NUCLEOTIDE SEQUENCE [LARGE SCALE GENOMIC DNA]</scope>
    <source>
        <strain evidence="6 7">3TCK</strain>
    </source>
</reference>
<dbReference type="PRINTS" id="PR00039">
    <property type="entry name" value="HTHLYSR"/>
</dbReference>
<keyword evidence="2" id="KW-0805">Transcription regulation</keyword>
<evidence type="ECO:0000313" key="7">
    <source>
        <dbReference type="Proteomes" id="UP000003789"/>
    </source>
</evidence>
<dbReference type="Proteomes" id="UP000003789">
    <property type="component" value="Unassembled WGS sequence"/>
</dbReference>
<evidence type="ECO:0000313" key="6">
    <source>
        <dbReference type="EMBL" id="EAS43762.1"/>
    </source>
</evidence>
<dbReference type="InterPro" id="IPR050389">
    <property type="entry name" value="LysR-type_TF"/>
</dbReference>
<dbReference type="RefSeq" id="WP_006231574.1">
    <property type="nucleotide sequence ID" value="NZ_CH724135.1"/>
</dbReference>
<comment type="similarity">
    <text evidence="1">Belongs to the LysR transcriptional regulatory family.</text>
</comment>
<dbReference type="HOGENOM" id="CLU_039613_39_0_6"/>
<dbReference type="GO" id="GO:0003700">
    <property type="term" value="F:DNA-binding transcription factor activity"/>
    <property type="evidence" value="ECO:0007669"/>
    <property type="project" value="InterPro"/>
</dbReference>
<dbReference type="InterPro" id="IPR005119">
    <property type="entry name" value="LysR_subst-bd"/>
</dbReference>
<evidence type="ECO:0000256" key="3">
    <source>
        <dbReference type="ARBA" id="ARBA00023125"/>
    </source>
</evidence>
<evidence type="ECO:0000256" key="1">
    <source>
        <dbReference type="ARBA" id="ARBA00009437"/>
    </source>
</evidence>
<evidence type="ECO:0000256" key="4">
    <source>
        <dbReference type="ARBA" id="ARBA00023163"/>
    </source>
</evidence>
<dbReference type="PANTHER" id="PTHR30118:SF6">
    <property type="entry name" value="HTH-TYPE TRANSCRIPTIONAL REGULATOR LEUO"/>
    <property type="match status" value="1"/>
</dbReference>